<sequence length="210" mass="23636">MRIERGPVRFDIESNGYGPFETRIERGWFRSIFESNGATRSVENRSIRSNGVGQQPRHMPKNASVFDFAWLRTRNGTRKRVEANSSPVVVARQTEGSGTFDAPRTSNPTFYTHEPVIEKMASRHILDWMLDSTWLEEECADIFRAHPPVHPTPSPPASPNRTVQASGTGHVFATTRWAVSLDGAGRPVKPQKILLGHALTRTRDFKIGRD</sequence>
<reference evidence="1 2" key="1">
    <citation type="journal article" date="2024" name="Microbiol. Resour. Announc.">
        <title>Genome annotations for the ascomycete fungi Trichoderma harzianum, Trichoderma aggressivum, and Purpureocillium lilacinum.</title>
        <authorList>
            <person name="Beijen E.P.W."/>
            <person name="Ohm R.A."/>
        </authorList>
    </citation>
    <scope>NUCLEOTIDE SEQUENCE [LARGE SCALE GENOMIC DNA]</scope>
    <source>
        <strain evidence="1 2">CBS 150709</strain>
    </source>
</reference>
<name>A0ABR0BHR9_PURLI</name>
<dbReference type="EMBL" id="JAWRVI010000098">
    <property type="protein sequence ID" value="KAK4077568.1"/>
    <property type="molecule type" value="Genomic_DNA"/>
</dbReference>
<protein>
    <submittedName>
        <fullName evidence="1">Uncharacterized protein</fullName>
    </submittedName>
</protein>
<evidence type="ECO:0000313" key="1">
    <source>
        <dbReference type="EMBL" id="KAK4077568.1"/>
    </source>
</evidence>
<proteinExistence type="predicted"/>
<gene>
    <name evidence="1" type="ORF">Purlil1_12330</name>
</gene>
<evidence type="ECO:0000313" key="2">
    <source>
        <dbReference type="Proteomes" id="UP001287286"/>
    </source>
</evidence>
<comment type="caution">
    <text evidence="1">The sequence shown here is derived from an EMBL/GenBank/DDBJ whole genome shotgun (WGS) entry which is preliminary data.</text>
</comment>
<accession>A0ABR0BHR9</accession>
<keyword evidence="2" id="KW-1185">Reference proteome</keyword>
<dbReference type="Proteomes" id="UP001287286">
    <property type="component" value="Unassembled WGS sequence"/>
</dbReference>
<organism evidence="1 2">
    <name type="scientific">Purpureocillium lilacinum</name>
    <name type="common">Paecilomyces lilacinus</name>
    <dbReference type="NCBI Taxonomy" id="33203"/>
    <lineage>
        <taxon>Eukaryota</taxon>
        <taxon>Fungi</taxon>
        <taxon>Dikarya</taxon>
        <taxon>Ascomycota</taxon>
        <taxon>Pezizomycotina</taxon>
        <taxon>Sordariomycetes</taxon>
        <taxon>Hypocreomycetidae</taxon>
        <taxon>Hypocreales</taxon>
        <taxon>Ophiocordycipitaceae</taxon>
        <taxon>Purpureocillium</taxon>
    </lineage>
</organism>